<evidence type="ECO:0000313" key="1">
    <source>
        <dbReference type="EMBL" id="SJK99424.1"/>
    </source>
</evidence>
<name>A0A284QSH1_ARMOS</name>
<proteinExistence type="predicted"/>
<organism evidence="1 2">
    <name type="scientific">Armillaria ostoyae</name>
    <name type="common">Armillaria root rot fungus</name>
    <dbReference type="NCBI Taxonomy" id="47428"/>
    <lineage>
        <taxon>Eukaryota</taxon>
        <taxon>Fungi</taxon>
        <taxon>Dikarya</taxon>
        <taxon>Basidiomycota</taxon>
        <taxon>Agaricomycotina</taxon>
        <taxon>Agaricomycetes</taxon>
        <taxon>Agaricomycetidae</taxon>
        <taxon>Agaricales</taxon>
        <taxon>Marasmiineae</taxon>
        <taxon>Physalacriaceae</taxon>
        <taxon>Armillaria</taxon>
    </lineage>
</organism>
<evidence type="ECO:0000313" key="2">
    <source>
        <dbReference type="Proteomes" id="UP000219338"/>
    </source>
</evidence>
<sequence length="169" mass="18553">MDGQCHERGTLHPGQGFGPLTIRLVFERARCSGPAHVKGQSYEGNEPYTRDYGWMSLIIESLTGGSWTLGTGPPNHLVHRNFSRLSIPITDVPSTNVRAAGLLLVPGTAQEGALFSGHRSRRRSPPEKVVASSQPFALSLNRWTPNGRQAPQELIMLFVASSFDDRTFL</sequence>
<dbReference type="EMBL" id="FUEG01000002">
    <property type="protein sequence ID" value="SJK99424.1"/>
    <property type="molecule type" value="Genomic_DNA"/>
</dbReference>
<reference evidence="2" key="1">
    <citation type="journal article" date="2017" name="Nat. Ecol. Evol.">
        <title>Genome expansion and lineage-specific genetic innovations in the forest pathogenic fungi Armillaria.</title>
        <authorList>
            <person name="Sipos G."/>
            <person name="Prasanna A.N."/>
            <person name="Walter M.C."/>
            <person name="O'Connor E."/>
            <person name="Balint B."/>
            <person name="Krizsan K."/>
            <person name="Kiss B."/>
            <person name="Hess J."/>
            <person name="Varga T."/>
            <person name="Slot J."/>
            <person name="Riley R."/>
            <person name="Boka B."/>
            <person name="Rigling D."/>
            <person name="Barry K."/>
            <person name="Lee J."/>
            <person name="Mihaltcheva S."/>
            <person name="LaButti K."/>
            <person name="Lipzen A."/>
            <person name="Waldron R."/>
            <person name="Moloney N.M."/>
            <person name="Sperisen C."/>
            <person name="Kredics L."/>
            <person name="Vagvoelgyi C."/>
            <person name="Patrignani A."/>
            <person name="Fitzpatrick D."/>
            <person name="Nagy I."/>
            <person name="Doyle S."/>
            <person name="Anderson J.B."/>
            <person name="Grigoriev I.V."/>
            <person name="Gueldener U."/>
            <person name="Muensterkoetter M."/>
            <person name="Nagy L.G."/>
        </authorList>
    </citation>
    <scope>NUCLEOTIDE SEQUENCE [LARGE SCALE GENOMIC DNA]</scope>
    <source>
        <strain evidence="2">C18/9</strain>
    </source>
</reference>
<protein>
    <submittedName>
        <fullName evidence="1">Uncharacterized protein</fullName>
    </submittedName>
</protein>
<dbReference type="AlphaFoldDB" id="A0A284QSH1"/>
<dbReference type="Proteomes" id="UP000219338">
    <property type="component" value="Unassembled WGS sequence"/>
</dbReference>
<accession>A0A284QSH1</accession>
<gene>
    <name evidence="1" type="ORF">ARMOST_02725</name>
</gene>
<keyword evidence="2" id="KW-1185">Reference proteome</keyword>